<name>A0A2S7WNG9_9FLAO</name>
<feature type="chain" id="PRO_5015418491" description="DUF3108 domain-containing protein" evidence="1">
    <location>
        <begin position="25"/>
        <end position="181"/>
    </location>
</feature>
<reference evidence="2 3" key="1">
    <citation type="submission" date="2016-12" db="EMBL/GenBank/DDBJ databases">
        <title>Trade-off between light-utilization and light-protection in marine flavobacteria.</title>
        <authorList>
            <person name="Kumagai Y."/>
            <person name="Yoshizawa S."/>
            <person name="Kogure K."/>
            <person name="Iwasaki W."/>
        </authorList>
    </citation>
    <scope>NUCLEOTIDE SEQUENCE [LARGE SCALE GENOMIC DNA]</scope>
    <source>
        <strain evidence="2 3">NBRC 108759</strain>
    </source>
</reference>
<evidence type="ECO:0000313" key="3">
    <source>
        <dbReference type="Proteomes" id="UP000238882"/>
    </source>
</evidence>
<dbReference type="Proteomes" id="UP000238882">
    <property type="component" value="Unassembled WGS sequence"/>
</dbReference>
<feature type="signal peptide" evidence="1">
    <location>
        <begin position="1"/>
        <end position="24"/>
    </location>
</feature>
<evidence type="ECO:0000256" key="1">
    <source>
        <dbReference type="SAM" id="SignalP"/>
    </source>
</evidence>
<keyword evidence="1" id="KW-0732">Signal</keyword>
<organism evidence="2 3">
    <name type="scientific">Polaribacter porphyrae</name>
    <dbReference type="NCBI Taxonomy" id="1137780"/>
    <lineage>
        <taxon>Bacteria</taxon>
        <taxon>Pseudomonadati</taxon>
        <taxon>Bacteroidota</taxon>
        <taxon>Flavobacteriia</taxon>
        <taxon>Flavobacteriales</taxon>
        <taxon>Flavobacteriaceae</taxon>
    </lineage>
</organism>
<gene>
    <name evidence="2" type="ORF">BTO18_08190</name>
</gene>
<protein>
    <recommendedName>
        <fullName evidence="4">DUF3108 domain-containing protein</fullName>
    </recommendedName>
</protein>
<accession>A0A2S7WNG9</accession>
<dbReference type="EMBL" id="MSCN01000001">
    <property type="protein sequence ID" value="PQJ79149.1"/>
    <property type="molecule type" value="Genomic_DNA"/>
</dbReference>
<proteinExistence type="predicted"/>
<sequence>MPNMKKSFLIYLSILIFLCQNSFAQSSGTAEFSLTFKFAKNIPVEKLDLHYSYTNGNTFYKINYKVDTKKNRLTLFVKNHFIYGVTFPTIIFTYNEQLYDNNSEEKIEIKRQYYFITKKTEYYKEAYKIKYKFKNELPNIIVEAINKDQAKYNVKNIATLAWEGRNYHLSNRMVKIKKLTK</sequence>
<evidence type="ECO:0008006" key="4">
    <source>
        <dbReference type="Google" id="ProtNLM"/>
    </source>
</evidence>
<keyword evidence="3" id="KW-1185">Reference proteome</keyword>
<dbReference type="AlphaFoldDB" id="A0A2S7WNG9"/>
<comment type="caution">
    <text evidence="2">The sequence shown here is derived from an EMBL/GenBank/DDBJ whole genome shotgun (WGS) entry which is preliminary data.</text>
</comment>
<evidence type="ECO:0000313" key="2">
    <source>
        <dbReference type="EMBL" id="PQJ79149.1"/>
    </source>
</evidence>